<name>A0A1V6LX26_9BACT</name>
<protein>
    <recommendedName>
        <fullName evidence="10">Diguanylate cyclase</fullName>
    </recommendedName>
</protein>
<feature type="transmembrane region" description="Helical" evidence="5">
    <location>
        <begin position="12"/>
        <end position="31"/>
    </location>
</feature>
<dbReference type="Pfam" id="PF13675">
    <property type="entry name" value="PilJ"/>
    <property type="match status" value="1"/>
</dbReference>
<dbReference type="CDD" id="cd01949">
    <property type="entry name" value="GGDEF"/>
    <property type="match status" value="1"/>
</dbReference>
<accession>A0A1V6LX26</accession>
<dbReference type="NCBIfam" id="TIGR00229">
    <property type="entry name" value="sensory_box"/>
    <property type="match status" value="1"/>
</dbReference>
<feature type="transmembrane region" description="Helical" evidence="5">
    <location>
        <begin position="185"/>
        <end position="208"/>
    </location>
</feature>
<evidence type="ECO:0008006" key="10">
    <source>
        <dbReference type="Google" id="ProtNLM"/>
    </source>
</evidence>
<evidence type="ECO:0000259" key="6">
    <source>
        <dbReference type="PROSITE" id="PS50112"/>
    </source>
</evidence>
<organism evidence="8 9">
    <name type="scientific">Candidatus Brocadia sapporoensis</name>
    <dbReference type="NCBI Taxonomy" id="392547"/>
    <lineage>
        <taxon>Bacteria</taxon>
        <taxon>Pseudomonadati</taxon>
        <taxon>Planctomycetota</taxon>
        <taxon>Candidatus Brocadiia</taxon>
        <taxon>Candidatus Brocadiales</taxon>
        <taxon>Candidatus Brocadiaceae</taxon>
        <taxon>Candidatus Brocadia</taxon>
    </lineage>
</organism>
<dbReference type="InterPro" id="IPR052163">
    <property type="entry name" value="DGC-Regulatory_Protein"/>
</dbReference>
<gene>
    <name evidence="8" type="ORF">BIY37_12340</name>
</gene>
<feature type="domain" description="GGDEF" evidence="7">
    <location>
        <begin position="553"/>
        <end position="686"/>
    </location>
</feature>
<dbReference type="PANTHER" id="PTHR46663:SF3">
    <property type="entry name" value="SLL0267 PROTEIN"/>
    <property type="match status" value="1"/>
</dbReference>
<comment type="subcellular location">
    <subcellularLocation>
        <location evidence="1">Membrane</location>
        <topology evidence="1">Multi-pass membrane protein</topology>
    </subcellularLocation>
</comment>
<dbReference type="RefSeq" id="WP_070068122.1">
    <property type="nucleotide sequence ID" value="NZ_MJUW02000119.1"/>
</dbReference>
<dbReference type="SUPFAM" id="SSF55073">
    <property type="entry name" value="Nucleotide cyclase"/>
    <property type="match status" value="1"/>
</dbReference>
<dbReference type="InterPro" id="IPR043128">
    <property type="entry name" value="Rev_trsase/Diguanyl_cyclase"/>
</dbReference>
<keyword evidence="3 5" id="KW-1133">Transmembrane helix</keyword>
<evidence type="ECO:0000313" key="9">
    <source>
        <dbReference type="Proteomes" id="UP000242219"/>
    </source>
</evidence>
<dbReference type="Pfam" id="PF00990">
    <property type="entry name" value="GGDEF"/>
    <property type="match status" value="1"/>
</dbReference>
<dbReference type="InterPro" id="IPR029787">
    <property type="entry name" value="Nucleotide_cyclase"/>
</dbReference>
<dbReference type="GO" id="GO:0006355">
    <property type="term" value="P:regulation of DNA-templated transcription"/>
    <property type="evidence" value="ECO:0007669"/>
    <property type="project" value="InterPro"/>
</dbReference>
<dbReference type="NCBIfam" id="TIGR00254">
    <property type="entry name" value="GGDEF"/>
    <property type="match status" value="1"/>
</dbReference>
<dbReference type="SUPFAM" id="SSF55781">
    <property type="entry name" value="GAF domain-like"/>
    <property type="match status" value="1"/>
</dbReference>
<dbReference type="SMART" id="SM00267">
    <property type="entry name" value="GGDEF"/>
    <property type="match status" value="1"/>
</dbReference>
<evidence type="ECO:0000313" key="8">
    <source>
        <dbReference type="EMBL" id="OQD44690.1"/>
    </source>
</evidence>
<dbReference type="InterPro" id="IPR029016">
    <property type="entry name" value="GAF-like_dom_sf"/>
</dbReference>
<evidence type="ECO:0000256" key="4">
    <source>
        <dbReference type="ARBA" id="ARBA00023136"/>
    </source>
</evidence>
<comment type="caution">
    <text evidence="8">The sequence shown here is derived from an EMBL/GenBank/DDBJ whole genome shotgun (WGS) entry which is preliminary data.</text>
</comment>
<dbReference type="PROSITE" id="PS50887">
    <property type="entry name" value="GGDEF"/>
    <property type="match status" value="1"/>
</dbReference>
<dbReference type="PANTHER" id="PTHR46663">
    <property type="entry name" value="DIGUANYLATE CYCLASE DGCT-RELATED"/>
    <property type="match status" value="1"/>
</dbReference>
<evidence type="ECO:0000256" key="1">
    <source>
        <dbReference type="ARBA" id="ARBA00004141"/>
    </source>
</evidence>
<dbReference type="Proteomes" id="UP000242219">
    <property type="component" value="Unassembled WGS sequence"/>
</dbReference>
<dbReference type="InterPro" id="IPR035965">
    <property type="entry name" value="PAS-like_dom_sf"/>
</dbReference>
<dbReference type="Gene3D" id="3.30.70.270">
    <property type="match status" value="1"/>
</dbReference>
<dbReference type="SUPFAM" id="SSF55785">
    <property type="entry name" value="PYP-like sensor domain (PAS domain)"/>
    <property type="match status" value="1"/>
</dbReference>
<dbReference type="GO" id="GO:0016020">
    <property type="term" value="C:membrane"/>
    <property type="evidence" value="ECO:0007669"/>
    <property type="project" value="UniProtKB-SubCell"/>
</dbReference>
<reference evidence="8 9" key="1">
    <citation type="journal article" date="2016" name="Genome Announc.">
        <title>Draft Genome Sequence of the Anaerobic Ammonium-Oxidizing Bacterium 'Candidatus Brocadia sp. 40'.</title>
        <authorList>
            <person name="Ali M."/>
            <person name="Haroon M.F."/>
            <person name="Narita Y."/>
            <person name="Zhang L."/>
            <person name="Rangel Shaw D."/>
            <person name="Okabe S."/>
            <person name="Saikaly P.E."/>
        </authorList>
    </citation>
    <scope>NUCLEOTIDE SEQUENCE [LARGE SCALE GENOMIC DNA]</scope>
    <source>
        <strain evidence="8 9">40</strain>
    </source>
</reference>
<dbReference type="Gene3D" id="3.30.450.20">
    <property type="entry name" value="PAS domain"/>
    <property type="match status" value="1"/>
</dbReference>
<sequence>MKKNFTNNMTPTYITALSIIAMLSIASYITLKKRISSQETDAAVINLTSKQRFLLQNIAIYSLCLVNAKDRAETESLRQDLLATMRTIETVHKGLVSGDKSLNLSGKQSPQIRALYFKQPVHLNKKMNQYLAEAKALAHAPPEKLTSQNPHLHNILNEFAADLADSLEIIVNLLQKESERDNKKLHLLETVVLGIVLFALVIIGMFIFRPMVNRIKEEGDKLLKGETRTRLIIDSAVNGIISFTQNGTIKSFNPAAGKMFGYQSPEIIEKHLNTLLTEPYHKKVAGWLQGILQRDTFPGSKLTAFEVEGQRNDNTTFPMELNLSTFYQDDQLFYLMIVRDFTEQKRTKQRTDVQYAVTRVLTNSNNIEETTKELLQTIGQTLNCALGFFWDADKNNHILLRKEIWHTMSALKGTAELPPHQISFASKTEIPGIAYSLGKPVWIPDVLSDPRFSSSPLVLRYQLPGALAFPVTSDKEILGVFEFLMREKHYVDTYLLDCLNALGDHIGQFFIRKQFEEQLVHLATHDPLTGLFNRRRFLEELESRLAYSCRYGIHGALLFIDLDNFKQVNDTYGHQAGDELLIHVAAVLRQQLRKTDILARLGGDEFAALLSHVDKKQAETIAQQMIEIMSQKGNFIHGHATGVTASIGIALFPSRSSKLSSLLACADHAMYLAKEKGRNCFCFYHNDSR</sequence>
<dbReference type="Gene3D" id="3.30.450.40">
    <property type="match status" value="1"/>
</dbReference>
<dbReference type="SMART" id="SM00091">
    <property type="entry name" value="PAS"/>
    <property type="match status" value="1"/>
</dbReference>
<evidence type="ECO:0000256" key="5">
    <source>
        <dbReference type="SAM" id="Phobius"/>
    </source>
</evidence>
<dbReference type="EMBL" id="MJUW02000119">
    <property type="protein sequence ID" value="OQD44690.1"/>
    <property type="molecule type" value="Genomic_DNA"/>
</dbReference>
<evidence type="ECO:0000259" key="7">
    <source>
        <dbReference type="PROSITE" id="PS50887"/>
    </source>
</evidence>
<dbReference type="Pfam" id="PF00989">
    <property type="entry name" value="PAS"/>
    <property type="match status" value="1"/>
</dbReference>
<dbReference type="InterPro" id="IPR000014">
    <property type="entry name" value="PAS"/>
</dbReference>
<keyword evidence="4 5" id="KW-0472">Membrane</keyword>
<evidence type="ECO:0000256" key="2">
    <source>
        <dbReference type="ARBA" id="ARBA00022692"/>
    </source>
</evidence>
<dbReference type="GO" id="GO:0003824">
    <property type="term" value="F:catalytic activity"/>
    <property type="evidence" value="ECO:0007669"/>
    <property type="project" value="UniProtKB-ARBA"/>
</dbReference>
<dbReference type="InterPro" id="IPR013767">
    <property type="entry name" value="PAS_fold"/>
</dbReference>
<dbReference type="InterPro" id="IPR029095">
    <property type="entry name" value="NarX-like_N"/>
</dbReference>
<feature type="domain" description="PAS" evidence="6">
    <location>
        <begin position="225"/>
        <end position="295"/>
    </location>
</feature>
<proteinExistence type="predicted"/>
<keyword evidence="2 5" id="KW-0812">Transmembrane</keyword>
<dbReference type="PROSITE" id="PS50112">
    <property type="entry name" value="PAS"/>
    <property type="match status" value="1"/>
</dbReference>
<dbReference type="FunFam" id="3.30.70.270:FF:000001">
    <property type="entry name" value="Diguanylate cyclase domain protein"/>
    <property type="match status" value="1"/>
</dbReference>
<evidence type="ECO:0000256" key="3">
    <source>
        <dbReference type="ARBA" id="ARBA00022989"/>
    </source>
</evidence>
<keyword evidence="9" id="KW-1185">Reference proteome</keyword>
<dbReference type="InterPro" id="IPR000160">
    <property type="entry name" value="GGDEF_dom"/>
</dbReference>
<dbReference type="CDD" id="cd00130">
    <property type="entry name" value="PAS"/>
    <property type="match status" value="1"/>
</dbReference>
<dbReference type="AlphaFoldDB" id="A0A1V6LX26"/>
<dbReference type="Pfam" id="PF13185">
    <property type="entry name" value="GAF_2"/>
    <property type="match status" value="1"/>
</dbReference>
<dbReference type="InterPro" id="IPR003018">
    <property type="entry name" value="GAF"/>
</dbReference>